<reference evidence="3" key="1">
    <citation type="journal article" date="2019" name="Int. J. Syst. Evol. Microbiol.">
        <title>The Global Catalogue of Microorganisms (GCM) 10K type strain sequencing project: providing services to taxonomists for standard genome sequencing and annotation.</title>
        <authorList>
            <consortium name="The Broad Institute Genomics Platform"/>
            <consortium name="The Broad Institute Genome Sequencing Center for Infectious Disease"/>
            <person name="Wu L."/>
            <person name="Ma J."/>
        </authorList>
    </citation>
    <scope>NUCLEOTIDE SEQUENCE [LARGE SCALE GENOMIC DNA]</scope>
    <source>
        <strain evidence="3">CGMCC 1.15399</strain>
    </source>
</reference>
<dbReference type="RefSeq" id="WP_219538200.1">
    <property type="nucleotide sequence ID" value="NZ_JAHKRM010000045.1"/>
</dbReference>
<dbReference type="InterPro" id="IPR006328">
    <property type="entry name" value="2-HAD"/>
</dbReference>
<dbReference type="SFLD" id="SFLDS00003">
    <property type="entry name" value="Haloacid_Dehalogenase"/>
    <property type="match status" value="1"/>
</dbReference>
<dbReference type="Proteomes" id="UP001597097">
    <property type="component" value="Unassembled WGS sequence"/>
</dbReference>
<accession>A0ABW4GH05</accession>
<comment type="caution">
    <text evidence="2">The sequence shown here is derived from an EMBL/GenBank/DDBJ whole genome shotgun (WGS) entry which is preliminary data.</text>
</comment>
<dbReference type="PANTHER" id="PTHR43316">
    <property type="entry name" value="HYDROLASE, HALOACID DELAHOGENASE-RELATED"/>
    <property type="match status" value="1"/>
</dbReference>
<dbReference type="InterPro" id="IPR006439">
    <property type="entry name" value="HAD-SF_hydro_IA"/>
</dbReference>
<evidence type="ECO:0000313" key="3">
    <source>
        <dbReference type="Proteomes" id="UP001597097"/>
    </source>
</evidence>
<keyword evidence="1" id="KW-0378">Hydrolase</keyword>
<gene>
    <name evidence="2" type="ORF">ACFSJ0_33800</name>
</gene>
<sequence>MDLLGFTPKYITFDCYGTLTHFQMTPTVLPLLEDRVAPEDIPTFLKDFRAYRMDEVLGPFKLYPEVLRDSWQRACNRWRIQFRQSDADTIIAAAGSWGPHPDVPEALGKLASAYPLVILSNATDGMLENNVRQLGAPFHRVFTAEQARAYKPRFAAFDYMLDQLNVEPQEILHVSSHIWYDLIPAHELRIKHKVYVNRGYDPSVPFYEYAETSDLTGVPPLLGL</sequence>
<dbReference type="NCBIfam" id="TIGR01428">
    <property type="entry name" value="HAD_type_II"/>
    <property type="match status" value="1"/>
</dbReference>
<proteinExistence type="predicted"/>
<dbReference type="NCBIfam" id="TIGR01549">
    <property type="entry name" value="HAD-SF-IA-v1"/>
    <property type="match status" value="1"/>
</dbReference>
<keyword evidence="3" id="KW-1185">Reference proteome</keyword>
<evidence type="ECO:0000313" key="2">
    <source>
        <dbReference type="EMBL" id="MFD1542067.1"/>
    </source>
</evidence>
<name>A0ABW4GH05_9ACTN</name>
<dbReference type="SFLD" id="SFLDG01129">
    <property type="entry name" value="C1.5:_HAD__Beta-PGM__Phosphata"/>
    <property type="match status" value="1"/>
</dbReference>
<dbReference type="PANTHER" id="PTHR43316:SF9">
    <property type="entry name" value="ACID DEHALOGENASE, PUTATIVE (AFU_ORTHOLOGUE AFUA_6G14460)-RELATED"/>
    <property type="match status" value="1"/>
</dbReference>
<dbReference type="NCBIfam" id="TIGR01493">
    <property type="entry name" value="HAD-SF-IA-v2"/>
    <property type="match status" value="1"/>
</dbReference>
<dbReference type="EMBL" id="JBHUCM010000031">
    <property type="protein sequence ID" value="MFD1542067.1"/>
    <property type="molecule type" value="Genomic_DNA"/>
</dbReference>
<protein>
    <submittedName>
        <fullName evidence="2">Haloacid dehalogenase type II</fullName>
    </submittedName>
</protein>
<dbReference type="Pfam" id="PF00702">
    <property type="entry name" value="Hydrolase"/>
    <property type="match status" value="1"/>
</dbReference>
<dbReference type="InterPro" id="IPR051540">
    <property type="entry name" value="S-2-haloacid_dehalogenase"/>
</dbReference>
<evidence type="ECO:0000256" key="1">
    <source>
        <dbReference type="ARBA" id="ARBA00022801"/>
    </source>
</evidence>
<organism evidence="2 3">
    <name type="scientific">Nonomuraea guangzhouensis</name>
    <dbReference type="NCBI Taxonomy" id="1291555"/>
    <lineage>
        <taxon>Bacteria</taxon>
        <taxon>Bacillati</taxon>
        <taxon>Actinomycetota</taxon>
        <taxon>Actinomycetes</taxon>
        <taxon>Streptosporangiales</taxon>
        <taxon>Streptosporangiaceae</taxon>
        <taxon>Nonomuraea</taxon>
    </lineage>
</organism>